<dbReference type="SUPFAM" id="SSF57184">
    <property type="entry name" value="Growth factor receptor domain"/>
    <property type="match status" value="1"/>
</dbReference>
<dbReference type="InParanoid" id="Q22MN5"/>
<proteinExistence type="predicted"/>
<accession>Q22MN5</accession>
<dbReference type="KEGG" id="tet:TTHERM_00032860"/>
<protein>
    <submittedName>
        <fullName evidence="1">Uncharacterized protein</fullName>
    </submittedName>
</protein>
<dbReference type="GeneID" id="7843884"/>
<sequence>MCSDMCGKCFGSSPRECTQCPQDQIYFTEAFTCQKDDIQSEVRINNISLACNVIHCQKCYDLDICLQCDEGYFLNEKGKCGSQCLGDLVETLEGCEFSCQTTQDFEDINTGTCEFIQNCPSFYQISEQCLQSVILYTLVISSHLFVFDSQGQILIYYLPDIIFYTQISLDIQSEVLAYYEVFEDNIIVIITAQTVYYLDLVNYDIQFFQALPSPIVNQDFQLVGSDYIVWRTPINGNFKLYSTQLVQFDSIELSILFI</sequence>
<keyword evidence="2" id="KW-1185">Reference proteome</keyword>
<dbReference type="InterPro" id="IPR009030">
    <property type="entry name" value="Growth_fac_rcpt_cys_sf"/>
</dbReference>
<dbReference type="AlphaFoldDB" id="Q22MN5"/>
<evidence type="ECO:0000313" key="1">
    <source>
        <dbReference type="EMBL" id="EAR86657.2"/>
    </source>
</evidence>
<name>Q22MN5_TETTS</name>
<reference evidence="2" key="1">
    <citation type="journal article" date="2006" name="PLoS Biol.">
        <title>Macronuclear genome sequence of the ciliate Tetrahymena thermophila, a model eukaryote.</title>
        <authorList>
            <person name="Eisen J.A."/>
            <person name="Coyne R.S."/>
            <person name="Wu M."/>
            <person name="Wu D."/>
            <person name="Thiagarajan M."/>
            <person name="Wortman J.R."/>
            <person name="Badger J.H."/>
            <person name="Ren Q."/>
            <person name="Amedeo P."/>
            <person name="Jones K.M."/>
            <person name="Tallon L.J."/>
            <person name="Delcher A.L."/>
            <person name="Salzberg S.L."/>
            <person name="Silva J.C."/>
            <person name="Haas B.J."/>
            <person name="Majoros W.H."/>
            <person name="Farzad M."/>
            <person name="Carlton J.M."/>
            <person name="Smith R.K. Jr."/>
            <person name="Garg J."/>
            <person name="Pearlman R.E."/>
            <person name="Karrer K.M."/>
            <person name="Sun L."/>
            <person name="Manning G."/>
            <person name="Elde N.C."/>
            <person name="Turkewitz A.P."/>
            <person name="Asai D.J."/>
            <person name="Wilkes D.E."/>
            <person name="Wang Y."/>
            <person name="Cai H."/>
            <person name="Collins K."/>
            <person name="Stewart B.A."/>
            <person name="Lee S.R."/>
            <person name="Wilamowska K."/>
            <person name="Weinberg Z."/>
            <person name="Ruzzo W.L."/>
            <person name="Wloga D."/>
            <person name="Gaertig J."/>
            <person name="Frankel J."/>
            <person name="Tsao C.-C."/>
            <person name="Gorovsky M.A."/>
            <person name="Keeling P.J."/>
            <person name="Waller R.F."/>
            <person name="Patron N.J."/>
            <person name="Cherry J.M."/>
            <person name="Stover N.A."/>
            <person name="Krieger C.J."/>
            <person name="del Toro C."/>
            <person name="Ryder H.F."/>
            <person name="Williamson S.C."/>
            <person name="Barbeau R.A."/>
            <person name="Hamilton E.P."/>
            <person name="Orias E."/>
        </authorList>
    </citation>
    <scope>NUCLEOTIDE SEQUENCE [LARGE SCALE GENOMIC DNA]</scope>
    <source>
        <strain evidence="2">SB210</strain>
    </source>
</reference>
<dbReference type="Gene3D" id="2.10.220.10">
    <property type="entry name" value="Hormone Receptor, Insulin-like Growth Factor Receptor 1, Chain A, domain 2"/>
    <property type="match status" value="1"/>
</dbReference>
<evidence type="ECO:0000313" key="2">
    <source>
        <dbReference type="Proteomes" id="UP000009168"/>
    </source>
</evidence>
<dbReference type="Proteomes" id="UP000009168">
    <property type="component" value="Unassembled WGS sequence"/>
</dbReference>
<dbReference type="RefSeq" id="XP_976985.2">
    <property type="nucleotide sequence ID" value="XM_971892.2"/>
</dbReference>
<dbReference type="HOGENOM" id="CLU_1163152_0_0_1"/>
<organism evidence="1 2">
    <name type="scientific">Tetrahymena thermophila (strain SB210)</name>
    <dbReference type="NCBI Taxonomy" id="312017"/>
    <lineage>
        <taxon>Eukaryota</taxon>
        <taxon>Sar</taxon>
        <taxon>Alveolata</taxon>
        <taxon>Ciliophora</taxon>
        <taxon>Intramacronucleata</taxon>
        <taxon>Oligohymenophorea</taxon>
        <taxon>Hymenostomatida</taxon>
        <taxon>Tetrahymenina</taxon>
        <taxon>Tetrahymenidae</taxon>
        <taxon>Tetrahymena</taxon>
    </lineage>
</organism>
<gene>
    <name evidence="1" type="ORF">TTHERM_00032860</name>
</gene>
<dbReference type="EMBL" id="GG662720">
    <property type="protein sequence ID" value="EAR86657.2"/>
    <property type="molecule type" value="Genomic_DNA"/>
</dbReference>